<proteinExistence type="predicted"/>
<evidence type="ECO:0000313" key="1">
    <source>
        <dbReference type="EMBL" id="MVU76727.1"/>
    </source>
</evidence>
<reference evidence="1 2" key="1">
    <citation type="submission" date="2019-12" db="EMBL/GenBank/DDBJ databases">
        <title>Nocardia sp. nov. ET3-3 isolated from soil.</title>
        <authorList>
            <person name="Kanchanasin P."/>
            <person name="Tanasupawat S."/>
            <person name="Yuki M."/>
            <person name="Kudo T."/>
        </authorList>
    </citation>
    <scope>NUCLEOTIDE SEQUENCE [LARGE SCALE GENOMIC DNA]</scope>
    <source>
        <strain evidence="1 2">ET3-3</strain>
    </source>
</reference>
<dbReference type="RefSeq" id="WP_157355447.1">
    <property type="nucleotide sequence ID" value="NZ_WRPP01000001.1"/>
</dbReference>
<name>A0A7K1UQZ9_9NOCA</name>
<evidence type="ECO:0008006" key="3">
    <source>
        <dbReference type="Google" id="ProtNLM"/>
    </source>
</evidence>
<protein>
    <recommendedName>
        <fullName evidence="3">Helix-turn-helix domain-containing protein</fullName>
    </recommendedName>
</protein>
<comment type="caution">
    <text evidence="1">The sequence shown here is derived from an EMBL/GenBank/DDBJ whole genome shotgun (WGS) entry which is preliminary data.</text>
</comment>
<dbReference type="EMBL" id="WRPP01000001">
    <property type="protein sequence ID" value="MVU76727.1"/>
    <property type="molecule type" value="Genomic_DNA"/>
</dbReference>
<gene>
    <name evidence="1" type="ORF">GPX89_05635</name>
</gene>
<evidence type="ECO:0000313" key="2">
    <source>
        <dbReference type="Proteomes" id="UP000466794"/>
    </source>
</evidence>
<organism evidence="1 2">
    <name type="scientific">Nocardia terrae</name>
    <dbReference type="NCBI Taxonomy" id="2675851"/>
    <lineage>
        <taxon>Bacteria</taxon>
        <taxon>Bacillati</taxon>
        <taxon>Actinomycetota</taxon>
        <taxon>Actinomycetes</taxon>
        <taxon>Mycobacteriales</taxon>
        <taxon>Nocardiaceae</taxon>
        <taxon>Nocardia</taxon>
    </lineage>
</organism>
<dbReference type="AlphaFoldDB" id="A0A7K1UQZ9"/>
<dbReference type="Proteomes" id="UP000466794">
    <property type="component" value="Unassembled WGS sequence"/>
</dbReference>
<keyword evidence="2" id="KW-1185">Reference proteome</keyword>
<sequence length="80" mass="8709">MSGEALSTSALAEQVTDPDPAVGLAAVAALRRLLEELERVQVDNARDSGWSWQQIAEALRVSKQSVHEKHSGRRKVSGKE</sequence>
<accession>A0A7K1UQZ9</accession>